<evidence type="ECO:0000256" key="1">
    <source>
        <dbReference type="SAM" id="MobiDB-lite"/>
    </source>
</evidence>
<sequence>MQEAVSLQDPIELNRFITATEALLSWIESCKDADAKNPNICKLEAAWNTIFVSSPLGPDKCQQTGKKPTQAVARCTPSKNRNQDAIPYDVNRVVLRQGKEDYVNASHVELGSQLGPWCPRYIVAQAPLPSTVNDYWNMILEQECEVVVFLANHSQSENEKTSIPAHWPELNKPGAQMLLINSPLEIRVQAIKGDRDKEMSSNWIERILTIRNRNTQQTRTVVHLQYLSPWPFLADNSGNSICETLTQFIVELHSFYRQQRNLSRPILVTCECGQHKSGVLVAASIGILHIEKLGRLPDLVQLASKVSQQRRGLFDKAASYLLLCRVVAQYSIDLLSKRDIVVGPRRLSTNRKTSVTQESALLMQTKEKSSDILLSGNLQDLMAALKIDVPSKDNKTLHETQPAPVSEPKLENKVRLNEN</sequence>
<dbReference type="Proteomes" id="UP001626550">
    <property type="component" value="Unassembled WGS sequence"/>
</dbReference>
<dbReference type="InterPro" id="IPR000387">
    <property type="entry name" value="Tyr_Pase_dom"/>
</dbReference>
<feature type="region of interest" description="Disordered" evidence="1">
    <location>
        <begin position="394"/>
        <end position="419"/>
    </location>
</feature>
<accession>A0ABD2PU95</accession>
<evidence type="ECO:0000259" key="3">
    <source>
        <dbReference type="PROSITE" id="PS50056"/>
    </source>
</evidence>
<evidence type="ECO:0000313" key="4">
    <source>
        <dbReference type="EMBL" id="KAL3310462.1"/>
    </source>
</evidence>
<dbReference type="InterPro" id="IPR029021">
    <property type="entry name" value="Prot-tyrosine_phosphatase-like"/>
</dbReference>
<keyword evidence="5" id="KW-1185">Reference proteome</keyword>
<dbReference type="SMART" id="SM00194">
    <property type="entry name" value="PTPc"/>
    <property type="match status" value="1"/>
</dbReference>
<proteinExistence type="predicted"/>
<dbReference type="SUPFAM" id="SSF52799">
    <property type="entry name" value="(Phosphotyrosine protein) phosphatases II"/>
    <property type="match status" value="1"/>
</dbReference>
<dbReference type="PROSITE" id="PS50055">
    <property type="entry name" value="TYR_PHOSPHATASE_PTP"/>
    <property type="match status" value="1"/>
</dbReference>
<dbReference type="PANTHER" id="PTHR45706">
    <property type="entry name" value="TYROSINE-PROTEIN PHOSPHATASE"/>
    <property type="match status" value="1"/>
</dbReference>
<dbReference type="SMART" id="SM00404">
    <property type="entry name" value="PTPc_motif"/>
    <property type="match status" value="1"/>
</dbReference>
<feature type="domain" description="Tyrosine specific protein phosphatases" evidence="3">
    <location>
        <begin position="246"/>
        <end position="321"/>
    </location>
</feature>
<dbReference type="AlphaFoldDB" id="A0ABD2PU95"/>
<name>A0ABD2PU95_9PLAT</name>
<protein>
    <submittedName>
        <fullName evidence="4">Tyrosine-protein phosphatase non-receptor type 23</fullName>
    </submittedName>
</protein>
<gene>
    <name evidence="4" type="primary">PTPN23_2</name>
    <name evidence="4" type="ORF">Ciccas_010974</name>
</gene>
<evidence type="ECO:0000259" key="2">
    <source>
        <dbReference type="PROSITE" id="PS50055"/>
    </source>
</evidence>
<dbReference type="PANTHER" id="PTHR45706:SF4">
    <property type="entry name" value="TYROSINE-PROTEIN PHOSPHATASE"/>
    <property type="match status" value="1"/>
</dbReference>
<dbReference type="Gene3D" id="3.90.190.10">
    <property type="entry name" value="Protein tyrosine phosphatase superfamily"/>
    <property type="match status" value="1"/>
</dbReference>
<reference evidence="4 5" key="1">
    <citation type="submission" date="2024-11" db="EMBL/GenBank/DDBJ databases">
        <title>Adaptive evolution of stress response genes in parasites aligns with host niche diversity.</title>
        <authorList>
            <person name="Hahn C."/>
            <person name="Resl P."/>
        </authorList>
    </citation>
    <scope>NUCLEOTIDE SEQUENCE [LARGE SCALE GENOMIC DNA]</scope>
    <source>
        <strain evidence="4">EGGRZ-B1_66</strain>
        <tissue evidence="4">Body</tissue>
    </source>
</reference>
<dbReference type="PROSITE" id="PS50056">
    <property type="entry name" value="TYR_PHOSPHATASE_2"/>
    <property type="match status" value="1"/>
</dbReference>
<feature type="compositionally biased region" description="Basic and acidic residues" evidence="1">
    <location>
        <begin position="408"/>
        <end position="419"/>
    </location>
</feature>
<feature type="domain" description="Tyrosine-protein phosphatase" evidence="2">
    <location>
        <begin position="79"/>
        <end position="330"/>
    </location>
</feature>
<dbReference type="InterPro" id="IPR000242">
    <property type="entry name" value="PTP_cat"/>
</dbReference>
<dbReference type="EMBL" id="JBJKFK010002933">
    <property type="protein sequence ID" value="KAL3310462.1"/>
    <property type="molecule type" value="Genomic_DNA"/>
</dbReference>
<dbReference type="PRINTS" id="PR00700">
    <property type="entry name" value="PRTYPHPHTASE"/>
</dbReference>
<evidence type="ECO:0000313" key="5">
    <source>
        <dbReference type="Proteomes" id="UP001626550"/>
    </source>
</evidence>
<comment type="caution">
    <text evidence="4">The sequence shown here is derived from an EMBL/GenBank/DDBJ whole genome shotgun (WGS) entry which is preliminary data.</text>
</comment>
<dbReference type="Pfam" id="PF00102">
    <property type="entry name" value="Y_phosphatase"/>
    <property type="match status" value="1"/>
</dbReference>
<organism evidence="4 5">
    <name type="scientific">Cichlidogyrus casuarinus</name>
    <dbReference type="NCBI Taxonomy" id="1844966"/>
    <lineage>
        <taxon>Eukaryota</taxon>
        <taxon>Metazoa</taxon>
        <taxon>Spiralia</taxon>
        <taxon>Lophotrochozoa</taxon>
        <taxon>Platyhelminthes</taxon>
        <taxon>Monogenea</taxon>
        <taxon>Monopisthocotylea</taxon>
        <taxon>Dactylogyridea</taxon>
        <taxon>Ancyrocephalidae</taxon>
        <taxon>Cichlidogyrus</taxon>
    </lineage>
</organism>
<dbReference type="InterPro" id="IPR003595">
    <property type="entry name" value="Tyr_Pase_cat"/>
</dbReference>